<dbReference type="InterPro" id="IPR052337">
    <property type="entry name" value="SAT4-like"/>
</dbReference>
<comment type="similarity">
    <text evidence="5">Belongs to the SAT4 family.</text>
</comment>
<accession>A0A7C8MKS7</accession>
<organism evidence="9 10">
    <name type="scientific">Massariosphaeria phaeospora</name>
    <dbReference type="NCBI Taxonomy" id="100035"/>
    <lineage>
        <taxon>Eukaryota</taxon>
        <taxon>Fungi</taxon>
        <taxon>Dikarya</taxon>
        <taxon>Ascomycota</taxon>
        <taxon>Pezizomycotina</taxon>
        <taxon>Dothideomycetes</taxon>
        <taxon>Pleosporomycetidae</taxon>
        <taxon>Pleosporales</taxon>
        <taxon>Pleosporales incertae sedis</taxon>
        <taxon>Massariosphaeria</taxon>
    </lineage>
</organism>
<evidence type="ECO:0000313" key="9">
    <source>
        <dbReference type="EMBL" id="KAF2877963.1"/>
    </source>
</evidence>
<dbReference type="AlphaFoldDB" id="A0A7C8MKS7"/>
<dbReference type="PANTHER" id="PTHR33048">
    <property type="entry name" value="PTH11-LIKE INTEGRAL MEMBRANE PROTEIN (AFU_ORTHOLOGUE AFUA_5G11245)"/>
    <property type="match status" value="1"/>
</dbReference>
<evidence type="ECO:0000256" key="2">
    <source>
        <dbReference type="ARBA" id="ARBA00022692"/>
    </source>
</evidence>
<evidence type="ECO:0000256" key="1">
    <source>
        <dbReference type="ARBA" id="ARBA00004141"/>
    </source>
</evidence>
<dbReference type="OrthoDB" id="10017208at2759"/>
<feature type="compositionally biased region" description="Low complexity" evidence="6">
    <location>
        <begin position="158"/>
        <end position="177"/>
    </location>
</feature>
<reference evidence="9 10" key="1">
    <citation type="submission" date="2020-01" db="EMBL/GenBank/DDBJ databases">
        <authorList>
            <consortium name="DOE Joint Genome Institute"/>
            <person name="Haridas S."/>
            <person name="Albert R."/>
            <person name="Binder M."/>
            <person name="Bloem J."/>
            <person name="Labutti K."/>
            <person name="Salamov A."/>
            <person name="Andreopoulos B."/>
            <person name="Baker S.E."/>
            <person name="Barry K."/>
            <person name="Bills G."/>
            <person name="Bluhm B.H."/>
            <person name="Cannon C."/>
            <person name="Castanera R."/>
            <person name="Culley D.E."/>
            <person name="Daum C."/>
            <person name="Ezra D."/>
            <person name="Gonzalez J.B."/>
            <person name="Henrissat B."/>
            <person name="Kuo A."/>
            <person name="Liang C."/>
            <person name="Lipzen A."/>
            <person name="Lutzoni F."/>
            <person name="Magnuson J."/>
            <person name="Mondo S."/>
            <person name="Nolan M."/>
            <person name="Ohm R."/>
            <person name="Pangilinan J."/>
            <person name="Park H.-J.H."/>
            <person name="Ramirez L."/>
            <person name="Alfaro M."/>
            <person name="Sun H."/>
            <person name="Tritt A."/>
            <person name="Yoshinaga Y."/>
            <person name="Zwiers L.-H.L."/>
            <person name="Turgeon B.G."/>
            <person name="Goodwin S.B."/>
            <person name="Spatafora J.W."/>
            <person name="Crous P.W."/>
            <person name="Grigoriev I.V."/>
        </authorList>
    </citation>
    <scope>NUCLEOTIDE SEQUENCE [LARGE SCALE GENOMIC DNA]</scope>
    <source>
        <strain evidence="9 10">CBS 611.86</strain>
    </source>
</reference>
<evidence type="ECO:0000256" key="7">
    <source>
        <dbReference type="SAM" id="Phobius"/>
    </source>
</evidence>
<sequence length="245" mass="26713">MNTPLTLLSMLTTCIPLERFWNPMAPGKCIKLREFCIASGLLHVFLDVFILAFPLPIIWRLKTTTSTKLTVSLICLLGVFATIGGLLRLDCLIPILDYDEADFTETAWIGVLFQILENTCGVICSCAPMLSTYVGKAANTTFATSVRRFITTNLSRISQGSGASGNSRRSARSAHSSTKVHNPTIGSWKINHIKKESTFGVTPHGTVGESQEYLAESSQRHTEPGASVEIEMDNFSKSGSNTTGF</sequence>
<keyword evidence="2 7" id="KW-0812">Transmembrane</keyword>
<dbReference type="InterPro" id="IPR049326">
    <property type="entry name" value="Rhodopsin_dom_fungi"/>
</dbReference>
<evidence type="ECO:0000256" key="4">
    <source>
        <dbReference type="ARBA" id="ARBA00023136"/>
    </source>
</evidence>
<feature type="region of interest" description="Disordered" evidence="6">
    <location>
        <begin position="199"/>
        <end position="245"/>
    </location>
</feature>
<dbReference type="PANTHER" id="PTHR33048:SF47">
    <property type="entry name" value="INTEGRAL MEMBRANE PROTEIN-RELATED"/>
    <property type="match status" value="1"/>
</dbReference>
<evidence type="ECO:0000259" key="8">
    <source>
        <dbReference type="Pfam" id="PF20684"/>
    </source>
</evidence>
<dbReference type="Proteomes" id="UP000481861">
    <property type="component" value="Unassembled WGS sequence"/>
</dbReference>
<gene>
    <name evidence="9" type="ORF">BDV95DRAFT_600652</name>
</gene>
<feature type="compositionally biased region" description="Polar residues" evidence="6">
    <location>
        <begin position="235"/>
        <end position="245"/>
    </location>
</feature>
<feature type="region of interest" description="Disordered" evidence="6">
    <location>
        <begin position="157"/>
        <end position="184"/>
    </location>
</feature>
<comment type="subcellular location">
    <subcellularLocation>
        <location evidence="1">Membrane</location>
        <topology evidence="1">Multi-pass membrane protein</topology>
    </subcellularLocation>
</comment>
<feature type="transmembrane region" description="Helical" evidence="7">
    <location>
        <begin position="69"/>
        <end position="87"/>
    </location>
</feature>
<protein>
    <recommendedName>
        <fullName evidence="8">Rhodopsin domain-containing protein</fullName>
    </recommendedName>
</protein>
<evidence type="ECO:0000256" key="3">
    <source>
        <dbReference type="ARBA" id="ARBA00022989"/>
    </source>
</evidence>
<feature type="transmembrane region" description="Helical" evidence="7">
    <location>
        <begin position="35"/>
        <end position="57"/>
    </location>
</feature>
<keyword evidence="4 7" id="KW-0472">Membrane</keyword>
<evidence type="ECO:0000256" key="6">
    <source>
        <dbReference type="SAM" id="MobiDB-lite"/>
    </source>
</evidence>
<dbReference type="Pfam" id="PF20684">
    <property type="entry name" value="Fung_rhodopsin"/>
    <property type="match status" value="1"/>
</dbReference>
<name>A0A7C8MKS7_9PLEO</name>
<dbReference type="GO" id="GO:0016020">
    <property type="term" value="C:membrane"/>
    <property type="evidence" value="ECO:0007669"/>
    <property type="project" value="UniProtKB-SubCell"/>
</dbReference>
<comment type="caution">
    <text evidence="9">The sequence shown here is derived from an EMBL/GenBank/DDBJ whole genome shotgun (WGS) entry which is preliminary data.</text>
</comment>
<evidence type="ECO:0000313" key="10">
    <source>
        <dbReference type="Proteomes" id="UP000481861"/>
    </source>
</evidence>
<dbReference type="EMBL" id="JAADJZ010000001">
    <property type="protein sequence ID" value="KAF2877963.1"/>
    <property type="molecule type" value="Genomic_DNA"/>
</dbReference>
<keyword evidence="3 7" id="KW-1133">Transmembrane helix</keyword>
<keyword evidence="10" id="KW-1185">Reference proteome</keyword>
<proteinExistence type="inferred from homology"/>
<feature type="domain" description="Rhodopsin" evidence="8">
    <location>
        <begin position="7"/>
        <end position="134"/>
    </location>
</feature>
<evidence type="ECO:0000256" key="5">
    <source>
        <dbReference type="ARBA" id="ARBA00038359"/>
    </source>
</evidence>